<feature type="compositionally biased region" description="Polar residues" evidence="1">
    <location>
        <begin position="97"/>
        <end position="110"/>
    </location>
</feature>
<evidence type="ECO:0000313" key="2">
    <source>
        <dbReference type="EMBL" id="KAK6343658.1"/>
    </source>
</evidence>
<dbReference type="EMBL" id="JAVHNS010000009">
    <property type="protein sequence ID" value="KAK6343658.1"/>
    <property type="molecule type" value="Genomic_DNA"/>
</dbReference>
<accession>A0AAV9UJX0</accession>
<dbReference type="AlphaFoldDB" id="A0AAV9UJX0"/>
<organism evidence="2 3">
    <name type="scientific">Orbilia blumenaviensis</name>
    <dbReference type="NCBI Taxonomy" id="1796055"/>
    <lineage>
        <taxon>Eukaryota</taxon>
        <taxon>Fungi</taxon>
        <taxon>Dikarya</taxon>
        <taxon>Ascomycota</taxon>
        <taxon>Pezizomycotina</taxon>
        <taxon>Orbiliomycetes</taxon>
        <taxon>Orbiliales</taxon>
        <taxon>Orbiliaceae</taxon>
        <taxon>Orbilia</taxon>
    </lineage>
</organism>
<evidence type="ECO:0000313" key="3">
    <source>
        <dbReference type="Proteomes" id="UP001373714"/>
    </source>
</evidence>
<reference evidence="2 3" key="1">
    <citation type="submission" date="2019-10" db="EMBL/GenBank/DDBJ databases">
        <authorList>
            <person name="Palmer J.M."/>
        </authorList>
    </citation>
    <scope>NUCLEOTIDE SEQUENCE [LARGE SCALE GENOMIC DNA]</scope>
    <source>
        <strain evidence="2 3">TWF730</strain>
    </source>
</reference>
<dbReference type="Proteomes" id="UP001373714">
    <property type="component" value="Unassembled WGS sequence"/>
</dbReference>
<keyword evidence="3" id="KW-1185">Reference proteome</keyword>
<feature type="region of interest" description="Disordered" evidence="1">
    <location>
        <begin position="57"/>
        <end position="110"/>
    </location>
</feature>
<comment type="caution">
    <text evidence="2">The sequence shown here is derived from an EMBL/GenBank/DDBJ whole genome shotgun (WGS) entry which is preliminary data.</text>
</comment>
<proteinExistence type="predicted"/>
<evidence type="ECO:0000256" key="1">
    <source>
        <dbReference type="SAM" id="MobiDB-lite"/>
    </source>
</evidence>
<protein>
    <submittedName>
        <fullName evidence="2">Uncharacterized protein</fullName>
    </submittedName>
</protein>
<name>A0AAV9UJX0_9PEZI</name>
<feature type="compositionally biased region" description="Low complexity" evidence="1">
    <location>
        <begin position="61"/>
        <end position="74"/>
    </location>
</feature>
<gene>
    <name evidence="2" type="ORF">TWF730_011249</name>
</gene>
<sequence length="110" mass="11811">MCTRIVKKCFQCRYFAVLNIKYCPGKELRLYGACVGWTAERSWYNKCPACCRRGYPPGQSPAPSASQTEQAAATDDADSGYGTVGSETPVPTDDDQVSTGSTAESSPPEA</sequence>